<feature type="region of interest" description="Disordered" evidence="1">
    <location>
        <begin position="176"/>
        <end position="195"/>
    </location>
</feature>
<name>A0A1C3NXC1_9ACTN</name>
<dbReference type="AlphaFoldDB" id="A0A1C3NXC1"/>
<gene>
    <name evidence="2" type="ORF">FDG2_2295</name>
</gene>
<keyword evidence="3" id="KW-1185">Reference proteome</keyword>
<reference evidence="3" key="1">
    <citation type="submission" date="2016-02" db="EMBL/GenBank/DDBJ databases">
        <authorList>
            <person name="Wibberg D."/>
        </authorList>
    </citation>
    <scope>NUCLEOTIDE SEQUENCE [LARGE SCALE GENOMIC DNA]</scope>
</reference>
<organism evidence="2 3">
    <name type="scientific">Candidatus Protofrankia californiensis</name>
    <dbReference type="NCBI Taxonomy" id="1839754"/>
    <lineage>
        <taxon>Bacteria</taxon>
        <taxon>Bacillati</taxon>
        <taxon>Actinomycetota</taxon>
        <taxon>Actinomycetes</taxon>
        <taxon>Frankiales</taxon>
        <taxon>Frankiaceae</taxon>
        <taxon>Protofrankia</taxon>
    </lineage>
</organism>
<feature type="compositionally biased region" description="Low complexity" evidence="1">
    <location>
        <begin position="176"/>
        <end position="188"/>
    </location>
</feature>
<evidence type="ECO:0000313" key="3">
    <source>
        <dbReference type="Proteomes" id="UP000199013"/>
    </source>
</evidence>
<evidence type="ECO:0000256" key="1">
    <source>
        <dbReference type="SAM" id="MobiDB-lite"/>
    </source>
</evidence>
<protein>
    <submittedName>
        <fullName evidence="2">Uncharacterized protein</fullName>
    </submittedName>
</protein>
<proteinExistence type="predicted"/>
<dbReference type="EMBL" id="FLUV01000960">
    <property type="protein sequence ID" value="SBW22206.1"/>
    <property type="molecule type" value="Genomic_DNA"/>
</dbReference>
<sequence>MIFRYASTRLMSGCEVDSSGSASLKGPLVLWCGRVAARRRSDASSGVSWSPNESSHALSSELSLPLVARSTSVARTRWCRSWRPARIVWRCQRLVSSTWGRSSSSRAISAARGGGHPAGQVARAFHNWRIASRASSAFVSASAAPSRRARSAASIRRATWCASQRINVLFVCSAPSSASMRSPSSATGSAGGGDSSLGVDEVDVAARGRVFIASASPNLHLHDKAFSRLCEVVK</sequence>
<evidence type="ECO:0000313" key="2">
    <source>
        <dbReference type="EMBL" id="SBW22206.1"/>
    </source>
</evidence>
<accession>A0A1C3NXC1</accession>
<dbReference type="Proteomes" id="UP000199013">
    <property type="component" value="Unassembled WGS sequence"/>
</dbReference>